<evidence type="ECO:0000256" key="1">
    <source>
        <dbReference type="SAM" id="Coils"/>
    </source>
</evidence>
<keyword evidence="1" id="KW-0175">Coiled coil</keyword>
<feature type="coiled-coil region" evidence="1">
    <location>
        <begin position="266"/>
        <end position="293"/>
    </location>
</feature>
<name>A0A9P7YB97_9HELO</name>
<sequence>MGWFWGESDKTPNKGTNDALYNLDPSLRDFLAKEAPAKYESSDPPDEPRSLPRARTLSPDASSLEDDKPKVPSRSLYQDGRYADLWKSYRPQAEVEALGKSDQEKVNDVLDDFKSRRAEIGRISMENCALEQMAVSDCFMKGGWSAKTTMCKMENREFNRCYMMQAKFLKALGYLTNADRAPEVDEQIQMHADTLYHRMLDQEKAVEEAKAEGRPVPTFPPLFEKPKMMIEISQLRPNLQAEVKKQLDKAEGPDKGLAEVAVNAELSAAAETARKLEDINREQEVERRKRKEQGRETVADKVYYSWRAK</sequence>
<comment type="caution">
    <text evidence="3">The sequence shown here is derived from an EMBL/GenBank/DDBJ whole genome shotgun (WGS) entry which is preliminary data.</text>
</comment>
<dbReference type="Proteomes" id="UP000824998">
    <property type="component" value="Unassembled WGS sequence"/>
</dbReference>
<evidence type="ECO:0000256" key="2">
    <source>
        <dbReference type="SAM" id="MobiDB-lite"/>
    </source>
</evidence>
<dbReference type="EMBL" id="MU251705">
    <property type="protein sequence ID" value="KAG9230057.1"/>
    <property type="molecule type" value="Genomic_DNA"/>
</dbReference>
<feature type="region of interest" description="Disordered" evidence="2">
    <location>
        <begin position="1"/>
        <end position="75"/>
    </location>
</feature>
<keyword evidence="4" id="KW-1185">Reference proteome</keyword>
<evidence type="ECO:0000313" key="4">
    <source>
        <dbReference type="Proteomes" id="UP000824998"/>
    </source>
</evidence>
<accession>A0A9P7YB97</accession>
<protein>
    <recommendedName>
        <fullName evidence="5">Autophagy-related protein 6</fullName>
    </recommendedName>
</protein>
<feature type="compositionally biased region" description="Basic and acidic residues" evidence="2">
    <location>
        <begin position="26"/>
        <end position="50"/>
    </location>
</feature>
<proteinExistence type="predicted"/>
<dbReference type="AlphaFoldDB" id="A0A9P7YB97"/>
<dbReference type="OrthoDB" id="2103031at2759"/>
<evidence type="ECO:0000313" key="3">
    <source>
        <dbReference type="EMBL" id="KAG9230057.1"/>
    </source>
</evidence>
<gene>
    <name evidence="3" type="ORF">BJ875DRAFT_168953</name>
</gene>
<reference evidence="3" key="1">
    <citation type="journal article" date="2021" name="IMA Fungus">
        <title>Genomic characterization of three marine fungi, including Emericellopsis atlantica sp. nov. with signatures of a generalist lifestyle and marine biomass degradation.</title>
        <authorList>
            <person name="Hagestad O.C."/>
            <person name="Hou L."/>
            <person name="Andersen J.H."/>
            <person name="Hansen E.H."/>
            <person name="Altermark B."/>
            <person name="Li C."/>
            <person name="Kuhnert E."/>
            <person name="Cox R.J."/>
            <person name="Crous P.W."/>
            <person name="Spatafora J.W."/>
            <person name="Lail K."/>
            <person name="Amirebrahimi M."/>
            <person name="Lipzen A."/>
            <person name="Pangilinan J."/>
            <person name="Andreopoulos W."/>
            <person name="Hayes R.D."/>
            <person name="Ng V."/>
            <person name="Grigoriev I.V."/>
            <person name="Jackson S.A."/>
            <person name="Sutton T.D.S."/>
            <person name="Dobson A.D.W."/>
            <person name="Rama T."/>
        </authorList>
    </citation>
    <scope>NUCLEOTIDE SEQUENCE</scope>
    <source>
        <strain evidence="3">TRa018bII</strain>
    </source>
</reference>
<evidence type="ECO:0008006" key="5">
    <source>
        <dbReference type="Google" id="ProtNLM"/>
    </source>
</evidence>
<organism evidence="3 4">
    <name type="scientific">Amylocarpus encephaloides</name>
    <dbReference type="NCBI Taxonomy" id="45428"/>
    <lineage>
        <taxon>Eukaryota</taxon>
        <taxon>Fungi</taxon>
        <taxon>Dikarya</taxon>
        <taxon>Ascomycota</taxon>
        <taxon>Pezizomycotina</taxon>
        <taxon>Leotiomycetes</taxon>
        <taxon>Helotiales</taxon>
        <taxon>Helotiales incertae sedis</taxon>
        <taxon>Amylocarpus</taxon>
    </lineage>
</organism>